<dbReference type="Gene3D" id="1.10.1740.10">
    <property type="match status" value="1"/>
</dbReference>
<feature type="domain" description="RNA polymerase sigma-70 region 2" evidence="5">
    <location>
        <begin position="8"/>
        <end position="74"/>
    </location>
</feature>
<dbReference type="Gene3D" id="1.10.10.10">
    <property type="entry name" value="Winged helix-like DNA-binding domain superfamily/Winged helix DNA-binding domain"/>
    <property type="match status" value="1"/>
</dbReference>
<evidence type="ECO:0000259" key="5">
    <source>
        <dbReference type="Pfam" id="PF04542"/>
    </source>
</evidence>
<comment type="similarity">
    <text evidence="1">Belongs to the sigma-70 factor family. ECF subfamily.</text>
</comment>
<evidence type="ECO:0000256" key="3">
    <source>
        <dbReference type="ARBA" id="ARBA00023082"/>
    </source>
</evidence>
<feature type="domain" description="RNA polymerase sigma factor 70 region 4 type 2" evidence="6">
    <location>
        <begin position="108"/>
        <end position="157"/>
    </location>
</feature>
<evidence type="ECO:0000256" key="2">
    <source>
        <dbReference type="ARBA" id="ARBA00023015"/>
    </source>
</evidence>
<dbReference type="InterPro" id="IPR007627">
    <property type="entry name" value="RNA_pol_sigma70_r2"/>
</dbReference>
<dbReference type="InterPro" id="IPR014284">
    <property type="entry name" value="RNA_pol_sigma-70_dom"/>
</dbReference>
<evidence type="ECO:0000313" key="7">
    <source>
        <dbReference type="EMBL" id="MDI3321613.1"/>
    </source>
</evidence>
<name>A0ABT6RGE7_9BACT</name>
<reference evidence="7 8" key="1">
    <citation type="submission" date="2023-05" db="EMBL/GenBank/DDBJ databases">
        <title>Genome sequence of Pinibacter sp. MAH-24.</title>
        <authorList>
            <person name="Huq M.A."/>
        </authorList>
    </citation>
    <scope>NUCLEOTIDE SEQUENCE [LARGE SCALE GENOMIC DNA]</scope>
    <source>
        <strain evidence="7 8">MAH-24</strain>
    </source>
</reference>
<dbReference type="PANTHER" id="PTHR43133:SF25">
    <property type="entry name" value="RNA POLYMERASE SIGMA FACTOR RFAY-RELATED"/>
    <property type="match status" value="1"/>
</dbReference>
<keyword evidence="3" id="KW-0731">Sigma factor</keyword>
<organism evidence="7 8">
    <name type="scientific">Pinibacter soli</name>
    <dbReference type="NCBI Taxonomy" id="3044211"/>
    <lineage>
        <taxon>Bacteria</taxon>
        <taxon>Pseudomonadati</taxon>
        <taxon>Bacteroidota</taxon>
        <taxon>Chitinophagia</taxon>
        <taxon>Chitinophagales</taxon>
        <taxon>Chitinophagaceae</taxon>
        <taxon>Pinibacter</taxon>
    </lineage>
</organism>
<protein>
    <submittedName>
        <fullName evidence="7">RNA polymerase sigma factor</fullName>
    </submittedName>
</protein>
<dbReference type="InterPro" id="IPR039425">
    <property type="entry name" value="RNA_pol_sigma-70-like"/>
</dbReference>
<keyword evidence="8" id="KW-1185">Reference proteome</keyword>
<gene>
    <name evidence="7" type="ORF">QJ048_17585</name>
</gene>
<keyword evidence="4" id="KW-0804">Transcription</keyword>
<keyword evidence="2" id="KW-0805">Transcription regulation</keyword>
<dbReference type="InterPro" id="IPR013249">
    <property type="entry name" value="RNA_pol_sigma70_r4_t2"/>
</dbReference>
<dbReference type="EMBL" id="JASBRG010000007">
    <property type="protein sequence ID" value="MDI3321613.1"/>
    <property type="molecule type" value="Genomic_DNA"/>
</dbReference>
<dbReference type="Pfam" id="PF04542">
    <property type="entry name" value="Sigma70_r2"/>
    <property type="match status" value="1"/>
</dbReference>
<comment type="caution">
    <text evidence="7">The sequence shown here is derived from an EMBL/GenBank/DDBJ whole genome shotgun (WGS) entry which is preliminary data.</text>
</comment>
<dbReference type="PANTHER" id="PTHR43133">
    <property type="entry name" value="RNA POLYMERASE ECF-TYPE SIGMA FACTO"/>
    <property type="match status" value="1"/>
</dbReference>
<dbReference type="Proteomes" id="UP001226434">
    <property type="component" value="Unassembled WGS sequence"/>
</dbReference>
<evidence type="ECO:0000256" key="4">
    <source>
        <dbReference type="ARBA" id="ARBA00023163"/>
    </source>
</evidence>
<dbReference type="InterPro" id="IPR013325">
    <property type="entry name" value="RNA_pol_sigma_r2"/>
</dbReference>
<dbReference type="SUPFAM" id="SSF88659">
    <property type="entry name" value="Sigma3 and sigma4 domains of RNA polymerase sigma factors"/>
    <property type="match status" value="1"/>
</dbReference>
<sequence length="165" mass="19496">MSAEIDTLITANTEDLKSFALKFTNHRESAEDLVQDTIYKALANKQRFSANSNVRAWLYTIMRNIFINNYRRKETYQTVLLKCYRKPEAGNVEFTLRNILPIELEIKEIKERIHALPIVFRESFLLHLEGFKYDEIAEMLNEPIGTIKSRIHFARKILKSRIERC</sequence>
<evidence type="ECO:0000259" key="6">
    <source>
        <dbReference type="Pfam" id="PF08281"/>
    </source>
</evidence>
<dbReference type="Pfam" id="PF08281">
    <property type="entry name" value="Sigma70_r4_2"/>
    <property type="match status" value="1"/>
</dbReference>
<dbReference type="RefSeq" id="WP_282335718.1">
    <property type="nucleotide sequence ID" value="NZ_JASBRG010000007.1"/>
</dbReference>
<evidence type="ECO:0000313" key="8">
    <source>
        <dbReference type="Proteomes" id="UP001226434"/>
    </source>
</evidence>
<dbReference type="SUPFAM" id="SSF88946">
    <property type="entry name" value="Sigma2 domain of RNA polymerase sigma factors"/>
    <property type="match status" value="1"/>
</dbReference>
<proteinExistence type="inferred from homology"/>
<dbReference type="NCBIfam" id="TIGR02937">
    <property type="entry name" value="sigma70-ECF"/>
    <property type="match status" value="1"/>
</dbReference>
<dbReference type="InterPro" id="IPR013324">
    <property type="entry name" value="RNA_pol_sigma_r3/r4-like"/>
</dbReference>
<accession>A0ABT6RGE7</accession>
<evidence type="ECO:0000256" key="1">
    <source>
        <dbReference type="ARBA" id="ARBA00010641"/>
    </source>
</evidence>
<dbReference type="InterPro" id="IPR036388">
    <property type="entry name" value="WH-like_DNA-bd_sf"/>
</dbReference>